<dbReference type="PANTHER" id="PTHR43271">
    <property type="entry name" value="BLL2771 PROTEIN"/>
    <property type="match status" value="1"/>
</dbReference>
<dbReference type="Pfam" id="PF07690">
    <property type="entry name" value="MFS_1"/>
    <property type="match status" value="1"/>
</dbReference>
<protein>
    <submittedName>
        <fullName evidence="10">YNFM family putative membrane transporter</fullName>
    </submittedName>
</protein>
<feature type="transmembrane region" description="Helical" evidence="8">
    <location>
        <begin position="36"/>
        <end position="55"/>
    </location>
</feature>
<dbReference type="InterPro" id="IPR005829">
    <property type="entry name" value="Sugar_transporter_CS"/>
</dbReference>
<dbReference type="GO" id="GO:0022857">
    <property type="term" value="F:transmembrane transporter activity"/>
    <property type="evidence" value="ECO:0007669"/>
    <property type="project" value="InterPro"/>
</dbReference>
<reference evidence="10 11" key="1">
    <citation type="submission" date="2020-08" db="EMBL/GenBank/DDBJ databases">
        <title>Genomic Encyclopedia of Type Strains, Phase IV (KMG-IV): sequencing the most valuable type-strain genomes for metagenomic binning, comparative biology and taxonomic classification.</title>
        <authorList>
            <person name="Goeker M."/>
        </authorList>
    </citation>
    <scope>NUCLEOTIDE SEQUENCE [LARGE SCALE GENOMIC DNA]</scope>
    <source>
        <strain evidence="10 11">DSM 100734</strain>
    </source>
</reference>
<comment type="caution">
    <text evidence="10">The sequence shown here is derived from an EMBL/GenBank/DDBJ whole genome shotgun (WGS) entry which is preliminary data.</text>
</comment>
<dbReference type="SUPFAM" id="SSF103473">
    <property type="entry name" value="MFS general substrate transporter"/>
    <property type="match status" value="1"/>
</dbReference>
<dbReference type="RefSeq" id="WP_183989062.1">
    <property type="nucleotide sequence ID" value="NZ_BMHW01000001.1"/>
</dbReference>
<dbReference type="PROSITE" id="PS50850">
    <property type="entry name" value="MFS"/>
    <property type="match status" value="1"/>
</dbReference>
<feature type="transmembrane region" description="Helical" evidence="8">
    <location>
        <begin position="128"/>
        <end position="146"/>
    </location>
</feature>
<evidence type="ECO:0000256" key="4">
    <source>
        <dbReference type="ARBA" id="ARBA00022475"/>
    </source>
</evidence>
<dbReference type="GO" id="GO:0005886">
    <property type="term" value="C:plasma membrane"/>
    <property type="evidence" value="ECO:0007669"/>
    <property type="project" value="UniProtKB-SubCell"/>
</dbReference>
<keyword evidence="4" id="KW-1003">Cell membrane</keyword>
<feature type="transmembrane region" description="Helical" evidence="8">
    <location>
        <begin position="388"/>
        <end position="407"/>
    </location>
</feature>
<name>A0A7W9Y1G7_9HYPH</name>
<dbReference type="Proteomes" id="UP000547879">
    <property type="component" value="Unassembled WGS sequence"/>
</dbReference>
<evidence type="ECO:0000256" key="5">
    <source>
        <dbReference type="ARBA" id="ARBA00022692"/>
    </source>
</evidence>
<dbReference type="PANTHER" id="PTHR43271:SF1">
    <property type="entry name" value="INNER MEMBRANE TRANSPORT PROTEIN YNFM"/>
    <property type="match status" value="1"/>
</dbReference>
<dbReference type="PROSITE" id="PS00216">
    <property type="entry name" value="SUGAR_TRANSPORT_1"/>
    <property type="match status" value="1"/>
</dbReference>
<evidence type="ECO:0000256" key="2">
    <source>
        <dbReference type="ARBA" id="ARBA00008335"/>
    </source>
</evidence>
<evidence type="ECO:0000256" key="6">
    <source>
        <dbReference type="ARBA" id="ARBA00022989"/>
    </source>
</evidence>
<evidence type="ECO:0000259" key="9">
    <source>
        <dbReference type="PROSITE" id="PS50850"/>
    </source>
</evidence>
<feature type="transmembrane region" description="Helical" evidence="8">
    <location>
        <begin position="360"/>
        <end position="382"/>
    </location>
</feature>
<feature type="transmembrane region" description="Helical" evidence="8">
    <location>
        <begin position="235"/>
        <end position="254"/>
    </location>
</feature>
<keyword evidence="3" id="KW-0813">Transport</keyword>
<dbReference type="Gene3D" id="1.20.1250.20">
    <property type="entry name" value="MFS general substrate transporter like domains"/>
    <property type="match status" value="1"/>
</dbReference>
<keyword evidence="11" id="KW-1185">Reference proteome</keyword>
<gene>
    <name evidence="10" type="ORF">HNQ72_000059</name>
</gene>
<feature type="transmembrane region" description="Helical" evidence="8">
    <location>
        <begin position="98"/>
        <end position="122"/>
    </location>
</feature>
<evidence type="ECO:0000313" key="10">
    <source>
        <dbReference type="EMBL" id="MBB6160262.1"/>
    </source>
</evidence>
<sequence>MPKPAKLEAAIQAAPSESEPTWIRGDSASFRRASRALFLAGFASFSLIYCVQPLLPEFPEDFGVNAATASLALSLTTGALAFAILLSGAFAQVVGRKTLMFTSMMLAAVCNLVAASAGGWGWLLAARAVEGLALGGVPAVAMAYLAEEIEPSSLGRAMGLYVGGTAFGAMVGRVGMGLMSAFTSWQMAMYALGAACVAAAIGFLLLLPPSRNFRPQSMPLGRHLHLWRQHLSNPVLLRLYLIGTMLTSVFTTVFNYSTFRLAGAPYHLGPTAISMIFLTYALGIVSSSSGGKMVDRFGRRATLIVTFTTILAGVLVTLTSSLILTILGISLITIGFFIGHSAASSGVGASSGSAKSHASALYLLFYYIGASFTGWAGGWFWIHGGWVAVAGLTSACATIGLLVALTFTRTNKPKAGKGNGSATDIKSDRLPFPPACRY</sequence>
<evidence type="ECO:0000313" key="11">
    <source>
        <dbReference type="Proteomes" id="UP000547879"/>
    </source>
</evidence>
<dbReference type="AlphaFoldDB" id="A0A7W9Y1G7"/>
<dbReference type="CDD" id="cd17324">
    <property type="entry name" value="MFS_NepI_like"/>
    <property type="match status" value="1"/>
</dbReference>
<evidence type="ECO:0000256" key="3">
    <source>
        <dbReference type="ARBA" id="ARBA00022448"/>
    </source>
</evidence>
<dbReference type="InterPro" id="IPR020846">
    <property type="entry name" value="MFS_dom"/>
</dbReference>
<dbReference type="InterPro" id="IPR036259">
    <property type="entry name" value="MFS_trans_sf"/>
</dbReference>
<comment type="similarity">
    <text evidence="2">Belongs to the major facilitator superfamily.</text>
</comment>
<evidence type="ECO:0000256" key="1">
    <source>
        <dbReference type="ARBA" id="ARBA00004651"/>
    </source>
</evidence>
<feature type="transmembrane region" description="Helical" evidence="8">
    <location>
        <begin position="158"/>
        <end position="182"/>
    </location>
</feature>
<keyword evidence="5 8" id="KW-0812">Transmembrane</keyword>
<keyword evidence="6 8" id="KW-1133">Transmembrane helix</keyword>
<evidence type="ECO:0000256" key="8">
    <source>
        <dbReference type="SAM" id="Phobius"/>
    </source>
</evidence>
<feature type="transmembrane region" description="Helical" evidence="8">
    <location>
        <begin position="266"/>
        <end position="285"/>
    </location>
</feature>
<dbReference type="EMBL" id="JACHEG010000001">
    <property type="protein sequence ID" value="MBB6160262.1"/>
    <property type="molecule type" value="Genomic_DNA"/>
</dbReference>
<accession>A0A7W9Y1G7</accession>
<dbReference type="InterPro" id="IPR011701">
    <property type="entry name" value="MFS"/>
</dbReference>
<feature type="transmembrane region" description="Helical" evidence="8">
    <location>
        <begin position="67"/>
        <end position="86"/>
    </location>
</feature>
<feature type="domain" description="Major facilitator superfamily (MFS) profile" evidence="9">
    <location>
        <begin position="29"/>
        <end position="412"/>
    </location>
</feature>
<evidence type="ECO:0000256" key="7">
    <source>
        <dbReference type="ARBA" id="ARBA00023136"/>
    </source>
</evidence>
<proteinExistence type="inferred from homology"/>
<comment type="subcellular location">
    <subcellularLocation>
        <location evidence="1">Cell membrane</location>
        <topology evidence="1">Multi-pass membrane protein</topology>
    </subcellularLocation>
</comment>
<feature type="transmembrane region" description="Helical" evidence="8">
    <location>
        <begin position="188"/>
        <end position="207"/>
    </location>
</feature>
<keyword evidence="7 8" id="KW-0472">Membrane</keyword>
<organism evidence="10 11">
    <name type="scientific">Rhizobium wenxiniae</name>
    <dbReference type="NCBI Taxonomy" id="1737357"/>
    <lineage>
        <taxon>Bacteria</taxon>
        <taxon>Pseudomonadati</taxon>
        <taxon>Pseudomonadota</taxon>
        <taxon>Alphaproteobacteria</taxon>
        <taxon>Hyphomicrobiales</taxon>
        <taxon>Rhizobiaceae</taxon>
        <taxon>Rhizobium/Agrobacterium group</taxon>
        <taxon>Rhizobium</taxon>
    </lineage>
</organism>
<feature type="transmembrane region" description="Helical" evidence="8">
    <location>
        <begin position="297"/>
        <end position="316"/>
    </location>
</feature>